<dbReference type="GO" id="GO:0003677">
    <property type="term" value="F:DNA binding"/>
    <property type="evidence" value="ECO:0007669"/>
    <property type="project" value="UniProtKB-UniRule"/>
</dbReference>
<dbReference type="Pfam" id="PF00440">
    <property type="entry name" value="TetR_N"/>
    <property type="match status" value="1"/>
</dbReference>
<feature type="DNA-binding region" description="H-T-H motif" evidence="2">
    <location>
        <begin position="30"/>
        <end position="49"/>
    </location>
</feature>
<feature type="domain" description="HTH tetR-type" evidence="3">
    <location>
        <begin position="7"/>
        <end position="67"/>
    </location>
</feature>
<dbReference type="RefSeq" id="WP_184735833.1">
    <property type="nucleotide sequence ID" value="NZ_BMRW01000007.1"/>
</dbReference>
<gene>
    <name evidence="4" type="ORF">FHS38_004374</name>
</gene>
<dbReference type="GO" id="GO:0006355">
    <property type="term" value="P:regulation of DNA-templated transcription"/>
    <property type="evidence" value="ECO:0007669"/>
    <property type="project" value="UniProtKB-ARBA"/>
</dbReference>
<evidence type="ECO:0000313" key="4">
    <source>
        <dbReference type="EMBL" id="MBB4888305.1"/>
    </source>
</evidence>
<evidence type="ECO:0000256" key="2">
    <source>
        <dbReference type="PROSITE-ProRule" id="PRU00335"/>
    </source>
</evidence>
<dbReference type="PANTHER" id="PTHR30328:SF54">
    <property type="entry name" value="HTH-TYPE TRANSCRIPTIONAL REPRESSOR SCO4008"/>
    <property type="match status" value="1"/>
</dbReference>
<keyword evidence="5" id="KW-1185">Reference proteome</keyword>
<reference evidence="4 5" key="1">
    <citation type="submission" date="2020-08" db="EMBL/GenBank/DDBJ databases">
        <title>Genomic Encyclopedia of Type Strains, Phase III (KMG-III): the genomes of soil and plant-associated and newly described type strains.</title>
        <authorList>
            <person name="Whitman W."/>
        </authorList>
    </citation>
    <scope>NUCLEOTIDE SEQUENCE [LARGE SCALE GENOMIC DNA]</scope>
    <source>
        <strain evidence="4 5">CECT 3265</strain>
    </source>
</reference>
<dbReference type="InterPro" id="IPR041467">
    <property type="entry name" value="Sco4008_C"/>
</dbReference>
<dbReference type="PRINTS" id="PR00455">
    <property type="entry name" value="HTHTETR"/>
</dbReference>
<dbReference type="PROSITE" id="PS50977">
    <property type="entry name" value="HTH_TETR_2"/>
    <property type="match status" value="1"/>
</dbReference>
<dbReference type="EMBL" id="JACHJG010000009">
    <property type="protein sequence ID" value="MBB4888305.1"/>
    <property type="molecule type" value="Genomic_DNA"/>
</dbReference>
<protein>
    <submittedName>
        <fullName evidence="4">AcrR family transcriptional regulator</fullName>
    </submittedName>
</protein>
<dbReference type="InterPro" id="IPR036271">
    <property type="entry name" value="Tet_transcr_reg_TetR-rel_C_sf"/>
</dbReference>
<dbReference type="PANTHER" id="PTHR30328">
    <property type="entry name" value="TRANSCRIPTIONAL REPRESSOR"/>
    <property type="match status" value="1"/>
</dbReference>
<sequence>MSKETTPDTPTRLLEAARAEFAQYGISGARVDRIAEQAAANKQRIYAYFGNKDQLFAAVLAQAYRDLSEQVPVPTTREGIEEYVGHVFDYHRRDNSLIRLLAWEGLHYGNKEIPGEAEREAYYTLKSEILSETLQIGSARKAGTLLMTLIGIASWPFVVEQQRRLMTGLAPDDEEGWDKLRTVLVAHGRAVIDTASPAVSLDAH</sequence>
<name>A0A7W7PH10_STRNE</name>
<organism evidence="4 5">
    <name type="scientific">Streptomyces netropsis</name>
    <name type="common">Streptoverticillium netropsis</name>
    <dbReference type="NCBI Taxonomy" id="55404"/>
    <lineage>
        <taxon>Bacteria</taxon>
        <taxon>Bacillati</taxon>
        <taxon>Actinomycetota</taxon>
        <taxon>Actinomycetes</taxon>
        <taxon>Kitasatosporales</taxon>
        <taxon>Streptomycetaceae</taxon>
        <taxon>Streptomyces</taxon>
    </lineage>
</organism>
<dbReference type="Pfam" id="PF17926">
    <property type="entry name" value="TetR_C_21"/>
    <property type="match status" value="1"/>
</dbReference>
<dbReference type="Proteomes" id="UP000556436">
    <property type="component" value="Unassembled WGS sequence"/>
</dbReference>
<evidence type="ECO:0000256" key="1">
    <source>
        <dbReference type="ARBA" id="ARBA00023125"/>
    </source>
</evidence>
<keyword evidence="1 2" id="KW-0238">DNA-binding</keyword>
<dbReference type="InterPro" id="IPR050109">
    <property type="entry name" value="HTH-type_TetR-like_transc_reg"/>
</dbReference>
<dbReference type="Gene3D" id="1.10.357.10">
    <property type="entry name" value="Tetracycline Repressor, domain 2"/>
    <property type="match status" value="1"/>
</dbReference>
<comment type="caution">
    <text evidence="4">The sequence shown here is derived from an EMBL/GenBank/DDBJ whole genome shotgun (WGS) entry which is preliminary data.</text>
</comment>
<dbReference type="InterPro" id="IPR009057">
    <property type="entry name" value="Homeodomain-like_sf"/>
</dbReference>
<evidence type="ECO:0000259" key="3">
    <source>
        <dbReference type="PROSITE" id="PS50977"/>
    </source>
</evidence>
<dbReference type="SUPFAM" id="SSF46689">
    <property type="entry name" value="Homeodomain-like"/>
    <property type="match status" value="1"/>
</dbReference>
<dbReference type="InterPro" id="IPR001647">
    <property type="entry name" value="HTH_TetR"/>
</dbReference>
<proteinExistence type="predicted"/>
<dbReference type="SUPFAM" id="SSF48498">
    <property type="entry name" value="Tetracyclin repressor-like, C-terminal domain"/>
    <property type="match status" value="1"/>
</dbReference>
<accession>A0A7W7PH10</accession>
<dbReference type="AlphaFoldDB" id="A0A7W7PH10"/>
<evidence type="ECO:0000313" key="5">
    <source>
        <dbReference type="Proteomes" id="UP000556436"/>
    </source>
</evidence>